<reference evidence="3" key="1">
    <citation type="journal article" date="2019" name="Int. J. Syst. Evol. Microbiol.">
        <title>The Global Catalogue of Microorganisms (GCM) 10K type strain sequencing project: providing services to taxonomists for standard genome sequencing and annotation.</title>
        <authorList>
            <consortium name="The Broad Institute Genomics Platform"/>
            <consortium name="The Broad Institute Genome Sequencing Center for Infectious Disease"/>
            <person name="Wu L."/>
            <person name="Ma J."/>
        </authorList>
    </citation>
    <scope>NUCLEOTIDE SEQUENCE [LARGE SCALE GENOMIC DNA]</scope>
    <source>
        <strain evidence="3">CGMCC 1.12750</strain>
    </source>
</reference>
<gene>
    <name evidence="2" type="ORF">ACFQXB_11235</name>
</gene>
<dbReference type="CDD" id="cd20292">
    <property type="entry name" value="cupin_QdtA-like"/>
    <property type="match status" value="1"/>
</dbReference>
<protein>
    <submittedName>
        <fullName evidence="2">Sugar 3,4-ketoisomerase</fullName>
    </submittedName>
</protein>
<evidence type="ECO:0000259" key="1">
    <source>
        <dbReference type="Pfam" id="PF05523"/>
    </source>
</evidence>
<evidence type="ECO:0000313" key="2">
    <source>
        <dbReference type="EMBL" id="MFC7704767.1"/>
    </source>
</evidence>
<feature type="domain" description="Sugar 3,4-ketoisomerase QdtA cupin" evidence="1">
    <location>
        <begin position="5"/>
        <end position="130"/>
    </location>
</feature>
<name>A0ABW2UNE6_9RHOB</name>
<evidence type="ECO:0000313" key="3">
    <source>
        <dbReference type="Proteomes" id="UP001596516"/>
    </source>
</evidence>
<dbReference type="InterPro" id="IPR014710">
    <property type="entry name" value="RmlC-like_jellyroll"/>
</dbReference>
<dbReference type="SUPFAM" id="SSF51182">
    <property type="entry name" value="RmlC-like cupins"/>
    <property type="match status" value="1"/>
</dbReference>
<dbReference type="EMBL" id="JBHTFQ010000005">
    <property type="protein sequence ID" value="MFC7704767.1"/>
    <property type="molecule type" value="Genomic_DNA"/>
</dbReference>
<dbReference type="InterPro" id="IPR008894">
    <property type="entry name" value="QdtA_cupin_dom"/>
</dbReference>
<dbReference type="InterPro" id="IPR011051">
    <property type="entry name" value="RmlC_Cupin_sf"/>
</dbReference>
<dbReference type="Proteomes" id="UP001596516">
    <property type="component" value="Unassembled WGS sequence"/>
</dbReference>
<comment type="caution">
    <text evidence="2">The sequence shown here is derived from an EMBL/GenBank/DDBJ whole genome shotgun (WGS) entry which is preliminary data.</text>
</comment>
<dbReference type="Pfam" id="PF05523">
    <property type="entry name" value="FdtA"/>
    <property type="match status" value="1"/>
</dbReference>
<proteinExistence type="predicted"/>
<accession>A0ABW2UNE6</accession>
<keyword evidence="3" id="KW-1185">Reference proteome</keyword>
<organism evidence="2 3">
    <name type="scientific">Plastorhodobacter daqingensis</name>
    <dbReference type="NCBI Taxonomy" id="1387281"/>
    <lineage>
        <taxon>Bacteria</taxon>
        <taxon>Pseudomonadati</taxon>
        <taxon>Pseudomonadota</taxon>
        <taxon>Alphaproteobacteria</taxon>
        <taxon>Rhodobacterales</taxon>
        <taxon>Paracoccaceae</taxon>
        <taxon>Plastorhodobacter</taxon>
    </lineage>
</organism>
<dbReference type="RefSeq" id="WP_377403420.1">
    <property type="nucleotide sequence ID" value="NZ_JBHTFQ010000005.1"/>
</dbReference>
<dbReference type="Gene3D" id="2.60.120.10">
    <property type="entry name" value="Jelly Rolls"/>
    <property type="match status" value="1"/>
</dbReference>
<sequence length="141" mass="16210">MNTPHLVEIRNHLDARGALGVIEGADLPFDIRRLYYLFDVPIGSVRGEHGHKRLQQLILCLHGKVDITLNDGRSRWPFTLDRATQGLYVPPGMWRSLEFRDPGTVVCVLASRPYEVEDYIYHFEDFLAWVQAGRPLPEDQP</sequence>